<organism evidence="5 6">
    <name type="scientific">Niastella vici</name>
    <dbReference type="NCBI Taxonomy" id="1703345"/>
    <lineage>
        <taxon>Bacteria</taxon>
        <taxon>Pseudomonadati</taxon>
        <taxon>Bacteroidota</taxon>
        <taxon>Chitinophagia</taxon>
        <taxon>Chitinophagales</taxon>
        <taxon>Chitinophagaceae</taxon>
        <taxon>Niastella</taxon>
    </lineage>
</organism>
<dbReference type="InterPro" id="IPR006162">
    <property type="entry name" value="Ppantetheine_attach_site"/>
</dbReference>
<dbReference type="RefSeq" id="WP_081151375.1">
    <property type="nucleotide sequence ID" value="NZ_LVYD01000058.1"/>
</dbReference>
<dbReference type="PANTHER" id="PTHR45527:SF14">
    <property type="entry name" value="PLIPASTATIN SYNTHASE SUBUNIT B"/>
    <property type="match status" value="1"/>
</dbReference>
<gene>
    <name evidence="5" type="ORF">A3860_05110</name>
</gene>
<dbReference type="InterPro" id="IPR020845">
    <property type="entry name" value="AMP-binding_CS"/>
</dbReference>
<dbReference type="Pfam" id="PF00550">
    <property type="entry name" value="PP-binding"/>
    <property type="match status" value="1"/>
</dbReference>
<dbReference type="AlphaFoldDB" id="A0A1V9FRZ2"/>
<dbReference type="STRING" id="1703345.A3860_05110"/>
<keyword evidence="6" id="KW-1185">Reference proteome</keyword>
<dbReference type="CDD" id="cd17643">
    <property type="entry name" value="A_NRPS_Cytc1-like"/>
    <property type="match status" value="1"/>
</dbReference>
<dbReference type="InterPro" id="IPR042099">
    <property type="entry name" value="ANL_N_sf"/>
</dbReference>
<dbReference type="InterPro" id="IPR036736">
    <property type="entry name" value="ACP-like_sf"/>
</dbReference>
<comment type="caution">
    <text evidence="5">The sequence shown here is derived from an EMBL/GenBank/DDBJ whole genome shotgun (WGS) entry which is preliminary data.</text>
</comment>
<evidence type="ECO:0000256" key="2">
    <source>
        <dbReference type="ARBA" id="ARBA00022450"/>
    </source>
</evidence>
<dbReference type="Proteomes" id="UP000192796">
    <property type="component" value="Unassembled WGS sequence"/>
</dbReference>
<name>A0A1V9FRZ2_9BACT</name>
<sequence>MQNIRSLIRRLKELNIQVRLNGEDLRLYSITGHIDEGILAEVRSVRPQLVDYLKRTAGAAHIPRVPEQTDYPLSSAQRRMWILSQSAAGCAAYHVPGIFTLKGQVDIHVLGRAFGSLIERHEILRTVFREGDDGEVRQVILPVLSTAFSISREDVRKLNDKENYVRQQIQQWLARPFDLSHGPLLRACIYHMEDDEWLLCCSMHHIVTDGWSKGIMIKEVLQLYHAGMNGIEPSLPLLPIQYKDYANWQHRLLEEGTAAANRKYWIDRLSDGVPVIELPADQVRPAVKTYNGGMIRKILGTSGTATLVRLCGEERATLFMGLLSVVHLLLYRCTGQQDLVVGTPVAGRDHTDLESQIGFYVNTLALRNQCNGTDTFRALLKKVQLNTLEAYAHQRYPFDRLVDDLSLRRDASRNPLFDVMVILQNYEEFKDKALSDALPFNVQEYESGEHVVSKFDLTFIFREKDGQICLNLEYNSDIFSREAADRLLNHFLALFGAITDEPEKAVGLHNILNDDQQQWILAAAHSEIPERRKHKTIIELFEEQAARSPDAIAVSFLGRTLNYRELNEKANRLGDYLRKNYQVKAEDIVGICLERSEWMIVAILGVLKSGGAYLPIDVEYPEDRIGYMLSDSGCSILLDEKEMEKFKKAEDEYEKNDLPPVNIPAHLAYIIYTSGTTGNPKGSQLEHRNVVSLLVNGEPLFSFSEEDVWTMFHTYCFDVSVWEMYGALLYGGRLVIVPSATAKDPKAYRELIRKEGATILNQTPSSFYRLIDEDLEHSDVLSSLRYIMLAGEALHPARLQRWWEKNPSPKLINMYGITETTVFATYKTVGEKEIIANSSSIGYPMPSFSCYVLDEWMGLAPVGVAGELYIGGAGVGRGYLNKEALTRQRFIEDPFAPGSGGRLYRSGDKVKLLASGEVEYLGRIDEQVKIRGHRVEPGEIENALMRHPAVSAAAVLTVQDSAGENELVAYMVIDQQADAPDLTATQLSAYINESLPTFMVPARYIKVDELPLTLNGKTDKRKLLRLNGQPVGTGIAYEAPRNEIERRLAAVWQSVLGLEKLGVRDNFFDLGGNSMKIIEAARLASTALRRQIDVTLVFQYPTILSLAGHLAGTTDRPAVDDLDREALLADLAKFS</sequence>
<dbReference type="GO" id="GO:0043041">
    <property type="term" value="P:amino acid activation for nonribosomal peptide biosynthetic process"/>
    <property type="evidence" value="ECO:0007669"/>
    <property type="project" value="TreeGrafter"/>
</dbReference>
<dbReference type="InterPro" id="IPR000873">
    <property type="entry name" value="AMP-dep_synth/lig_dom"/>
</dbReference>
<dbReference type="Gene3D" id="3.30.300.30">
    <property type="match status" value="1"/>
</dbReference>
<dbReference type="InterPro" id="IPR023213">
    <property type="entry name" value="CAT-like_dom_sf"/>
</dbReference>
<dbReference type="Gene3D" id="1.10.1200.10">
    <property type="entry name" value="ACP-like"/>
    <property type="match status" value="1"/>
</dbReference>
<dbReference type="FunFam" id="3.40.50.12780:FF:000012">
    <property type="entry name" value="Non-ribosomal peptide synthetase"/>
    <property type="match status" value="1"/>
</dbReference>
<dbReference type="Pfam" id="PF13193">
    <property type="entry name" value="AMP-binding_C"/>
    <property type="match status" value="1"/>
</dbReference>
<protein>
    <recommendedName>
        <fullName evidence="4">Carrier domain-containing protein</fullName>
    </recommendedName>
</protein>
<dbReference type="CDD" id="cd19531">
    <property type="entry name" value="LCL_NRPS-like"/>
    <property type="match status" value="1"/>
</dbReference>
<dbReference type="GO" id="GO:0005829">
    <property type="term" value="C:cytosol"/>
    <property type="evidence" value="ECO:0007669"/>
    <property type="project" value="TreeGrafter"/>
</dbReference>
<dbReference type="InterPro" id="IPR009081">
    <property type="entry name" value="PP-bd_ACP"/>
</dbReference>
<dbReference type="EMBL" id="LVYD01000058">
    <property type="protein sequence ID" value="OQP61100.1"/>
    <property type="molecule type" value="Genomic_DNA"/>
</dbReference>
<dbReference type="GO" id="GO:0031177">
    <property type="term" value="F:phosphopantetheine binding"/>
    <property type="evidence" value="ECO:0007669"/>
    <property type="project" value="InterPro"/>
</dbReference>
<dbReference type="SUPFAM" id="SSF52777">
    <property type="entry name" value="CoA-dependent acyltransferases"/>
    <property type="match status" value="2"/>
</dbReference>
<dbReference type="PROSITE" id="PS00012">
    <property type="entry name" value="PHOSPHOPANTETHEINE"/>
    <property type="match status" value="1"/>
</dbReference>
<dbReference type="Gene3D" id="3.40.50.12780">
    <property type="entry name" value="N-terminal domain of ligase-like"/>
    <property type="match status" value="1"/>
</dbReference>
<dbReference type="Gene3D" id="3.30.559.10">
    <property type="entry name" value="Chloramphenicol acetyltransferase-like domain"/>
    <property type="match status" value="1"/>
</dbReference>
<proteinExistence type="predicted"/>
<keyword evidence="3" id="KW-0597">Phosphoprotein</keyword>
<dbReference type="NCBIfam" id="TIGR01733">
    <property type="entry name" value="AA-adenyl-dom"/>
    <property type="match status" value="1"/>
</dbReference>
<dbReference type="FunFam" id="3.40.50.980:FF:000001">
    <property type="entry name" value="Non-ribosomal peptide synthetase"/>
    <property type="match status" value="1"/>
</dbReference>
<dbReference type="FunFam" id="3.40.50.980:FF:000002">
    <property type="entry name" value="Enterobactin synthetase component F"/>
    <property type="match status" value="1"/>
</dbReference>
<dbReference type="PROSITE" id="PS00455">
    <property type="entry name" value="AMP_BINDING"/>
    <property type="match status" value="1"/>
</dbReference>
<accession>A0A1V9FRZ2</accession>
<comment type="cofactor">
    <cofactor evidence="1">
        <name>pantetheine 4'-phosphate</name>
        <dbReference type="ChEBI" id="CHEBI:47942"/>
    </cofactor>
</comment>
<evidence type="ECO:0000256" key="1">
    <source>
        <dbReference type="ARBA" id="ARBA00001957"/>
    </source>
</evidence>
<dbReference type="InterPro" id="IPR001242">
    <property type="entry name" value="Condensation_dom"/>
</dbReference>
<dbReference type="GO" id="GO:0044550">
    <property type="term" value="P:secondary metabolite biosynthetic process"/>
    <property type="evidence" value="ECO:0007669"/>
    <property type="project" value="TreeGrafter"/>
</dbReference>
<dbReference type="SUPFAM" id="SSF47336">
    <property type="entry name" value="ACP-like"/>
    <property type="match status" value="1"/>
</dbReference>
<dbReference type="PROSITE" id="PS50075">
    <property type="entry name" value="CARRIER"/>
    <property type="match status" value="1"/>
</dbReference>
<feature type="domain" description="Carrier" evidence="4">
    <location>
        <begin position="1039"/>
        <end position="1114"/>
    </location>
</feature>
<dbReference type="Gene3D" id="3.30.559.30">
    <property type="entry name" value="Nonribosomal peptide synthetase, condensation domain"/>
    <property type="match status" value="1"/>
</dbReference>
<dbReference type="SMART" id="SM00823">
    <property type="entry name" value="PKS_PP"/>
    <property type="match status" value="1"/>
</dbReference>
<dbReference type="Pfam" id="PF00501">
    <property type="entry name" value="AMP-binding"/>
    <property type="match status" value="1"/>
</dbReference>
<evidence type="ECO:0000313" key="5">
    <source>
        <dbReference type="EMBL" id="OQP61100.1"/>
    </source>
</evidence>
<reference evidence="5 6" key="1">
    <citation type="submission" date="2016-03" db="EMBL/GenBank/DDBJ databases">
        <title>Niastella vici sp. nov., isolated from farmland soil.</title>
        <authorList>
            <person name="Chen L."/>
            <person name="Wang D."/>
            <person name="Yang S."/>
            <person name="Wang G."/>
        </authorList>
    </citation>
    <scope>NUCLEOTIDE SEQUENCE [LARGE SCALE GENOMIC DNA]</scope>
    <source>
        <strain evidence="5 6">DJ57</strain>
    </source>
</reference>
<dbReference type="InterPro" id="IPR025110">
    <property type="entry name" value="AMP-bd_C"/>
</dbReference>
<evidence type="ECO:0000256" key="3">
    <source>
        <dbReference type="ARBA" id="ARBA00022553"/>
    </source>
</evidence>
<evidence type="ECO:0000313" key="6">
    <source>
        <dbReference type="Proteomes" id="UP000192796"/>
    </source>
</evidence>
<keyword evidence="2" id="KW-0596">Phosphopantetheine</keyword>
<dbReference type="InterPro" id="IPR010071">
    <property type="entry name" value="AA_adenyl_dom"/>
</dbReference>
<dbReference type="Pfam" id="PF00668">
    <property type="entry name" value="Condensation"/>
    <property type="match status" value="1"/>
</dbReference>
<dbReference type="GO" id="GO:0003824">
    <property type="term" value="F:catalytic activity"/>
    <property type="evidence" value="ECO:0007669"/>
    <property type="project" value="InterPro"/>
</dbReference>
<evidence type="ECO:0000259" key="4">
    <source>
        <dbReference type="PROSITE" id="PS50075"/>
    </source>
</evidence>
<dbReference type="InterPro" id="IPR020806">
    <property type="entry name" value="PKS_PP-bd"/>
</dbReference>
<dbReference type="PANTHER" id="PTHR45527">
    <property type="entry name" value="NONRIBOSOMAL PEPTIDE SYNTHETASE"/>
    <property type="match status" value="1"/>
</dbReference>
<dbReference type="InterPro" id="IPR045851">
    <property type="entry name" value="AMP-bd_C_sf"/>
</dbReference>
<dbReference type="OrthoDB" id="9778690at2"/>
<dbReference type="SUPFAM" id="SSF56801">
    <property type="entry name" value="Acetyl-CoA synthetase-like"/>
    <property type="match status" value="1"/>
</dbReference>